<reference evidence="2" key="1">
    <citation type="journal article" date="2014" name="Int. J. Syst. Evol. Microbiol.">
        <title>Complete genome sequence of Corynebacterium casei LMG S-19264T (=DSM 44701T), isolated from a smear-ripened cheese.</title>
        <authorList>
            <consortium name="US DOE Joint Genome Institute (JGI-PGF)"/>
            <person name="Walter F."/>
            <person name="Albersmeier A."/>
            <person name="Kalinowski J."/>
            <person name="Ruckert C."/>
        </authorList>
    </citation>
    <scope>NUCLEOTIDE SEQUENCE</scope>
    <source>
        <strain evidence="2">NBRC 112290</strain>
    </source>
</reference>
<evidence type="ECO:0000259" key="1">
    <source>
        <dbReference type="Pfam" id="PF13193"/>
    </source>
</evidence>
<evidence type="ECO:0000313" key="2">
    <source>
        <dbReference type="EMBL" id="GMA30893.1"/>
    </source>
</evidence>
<dbReference type="InterPro" id="IPR045851">
    <property type="entry name" value="AMP-bd_C_sf"/>
</dbReference>
<dbReference type="Pfam" id="PF13193">
    <property type="entry name" value="AMP-binding_C"/>
    <property type="match status" value="1"/>
</dbReference>
<dbReference type="PANTHER" id="PTHR43767">
    <property type="entry name" value="LONG-CHAIN-FATTY-ACID--COA LIGASE"/>
    <property type="match status" value="1"/>
</dbReference>
<gene>
    <name evidence="2" type="ORF">GCM10025875_08850</name>
</gene>
<feature type="domain" description="AMP-binding enzyme C-terminal" evidence="1">
    <location>
        <begin position="34"/>
        <end position="109"/>
    </location>
</feature>
<dbReference type="GO" id="GO:0016878">
    <property type="term" value="F:acid-thiol ligase activity"/>
    <property type="evidence" value="ECO:0007669"/>
    <property type="project" value="UniProtKB-ARBA"/>
</dbReference>
<organism evidence="2 3">
    <name type="scientific">Litorihabitans aurantiacus</name>
    <dbReference type="NCBI Taxonomy" id="1930061"/>
    <lineage>
        <taxon>Bacteria</taxon>
        <taxon>Bacillati</taxon>
        <taxon>Actinomycetota</taxon>
        <taxon>Actinomycetes</taxon>
        <taxon>Micrococcales</taxon>
        <taxon>Beutenbergiaceae</taxon>
        <taxon>Litorihabitans</taxon>
    </lineage>
</organism>
<dbReference type="Proteomes" id="UP001157161">
    <property type="component" value="Unassembled WGS sequence"/>
</dbReference>
<dbReference type="Gene3D" id="3.30.300.30">
    <property type="match status" value="1"/>
</dbReference>
<dbReference type="RefSeq" id="WP_284252529.1">
    <property type="nucleotide sequence ID" value="NZ_BSUM01000001.1"/>
</dbReference>
<dbReference type="AlphaFoldDB" id="A0AA37UQV8"/>
<proteinExistence type="predicted"/>
<comment type="caution">
    <text evidence="2">The sequence shown here is derived from an EMBL/GenBank/DDBJ whole genome shotgun (WGS) entry which is preliminary data.</text>
</comment>
<name>A0AA37UQV8_9MICO</name>
<dbReference type="EMBL" id="BSUM01000001">
    <property type="protein sequence ID" value="GMA30893.1"/>
    <property type="molecule type" value="Genomic_DNA"/>
</dbReference>
<dbReference type="SUPFAM" id="SSF56801">
    <property type="entry name" value="Acetyl-CoA synthetase-like"/>
    <property type="match status" value="1"/>
</dbReference>
<protein>
    <recommendedName>
        <fullName evidence="1">AMP-binding enzyme C-terminal domain-containing protein</fullName>
    </recommendedName>
</protein>
<accession>A0AA37UQV8</accession>
<dbReference type="InterPro" id="IPR050237">
    <property type="entry name" value="ATP-dep_AMP-bd_enzyme"/>
</dbReference>
<reference evidence="2" key="2">
    <citation type="submission" date="2023-02" db="EMBL/GenBank/DDBJ databases">
        <authorList>
            <person name="Sun Q."/>
            <person name="Mori K."/>
        </authorList>
    </citation>
    <scope>NUCLEOTIDE SEQUENCE</scope>
    <source>
        <strain evidence="2">NBRC 112290</strain>
    </source>
</reference>
<keyword evidence="3" id="KW-1185">Reference proteome</keyword>
<evidence type="ECO:0000313" key="3">
    <source>
        <dbReference type="Proteomes" id="UP001157161"/>
    </source>
</evidence>
<dbReference type="InterPro" id="IPR025110">
    <property type="entry name" value="AMP-bd_C"/>
</dbReference>
<dbReference type="PANTHER" id="PTHR43767:SF1">
    <property type="entry name" value="NONRIBOSOMAL PEPTIDE SYNTHASE PES1 (EUROFUNG)-RELATED"/>
    <property type="match status" value="1"/>
</dbReference>
<sequence length="124" mass="13304">MGDLGRLDEEGRLHLHGRADDVIISGGVNVEPEEVEAALESHPAIRAACVVGVPDAEWGQRVVATIVPEVDPAPANALLDEHLRGLLSPPKRPKGLHVVTALPLTRIGKIDRRAVATLVKELER</sequence>